<dbReference type="Proteomes" id="UP000004067">
    <property type="component" value="Unassembled WGS sequence"/>
</dbReference>
<keyword evidence="3" id="KW-1185">Reference proteome</keyword>
<dbReference type="InterPro" id="IPR031807">
    <property type="entry name" value="HicB-like"/>
</dbReference>
<dbReference type="AlphaFoldDB" id="F5RL02"/>
<proteinExistence type="predicted"/>
<reference evidence="2 3" key="1">
    <citation type="submission" date="2011-04" db="EMBL/GenBank/DDBJ databases">
        <authorList>
            <person name="Muzny D."/>
            <person name="Qin X."/>
            <person name="Deng J."/>
            <person name="Jiang H."/>
            <person name="Liu Y."/>
            <person name="Qu J."/>
            <person name="Song X.-Z."/>
            <person name="Zhang L."/>
            <person name="Thornton R."/>
            <person name="Coyle M."/>
            <person name="Francisco L."/>
            <person name="Jackson L."/>
            <person name="Javaid M."/>
            <person name="Korchina V."/>
            <person name="Kovar C."/>
            <person name="Mata R."/>
            <person name="Mathew T."/>
            <person name="Ngo R."/>
            <person name="Nguyen L."/>
            <person name="Nguyen N."/>
            <person name="Okwuonu G."/>
            <person name="Ongeri F."/>
            <person name="Pham C."/>
            <person name="Simmons D."/>
            <person name="Wilczek-Boney K."/>
            <person name="Hale W."/>
            <person name="Jakkamsetti A."/>
            <person name="Pham P."/>
            <person name="Ruth R."/>
            <person name="San Lucas F."/>
            <person name="Warren J."/>
            <person name="Zhang J."/>
            <person name="Zhao Z."/>
            <person name="Zhou C."/>
            <person name="Zhu D."/>
            <person name="Lee S."/>
            <person name="Bess C."/>
            <person name="Blankenburg K."/>
            <person name="Forbes L."/>
            <person name="Fu Q."/>
            <person name="Gubbala S."/>
            <person name="Hirani K."/>
            <person name="Jayaseelan J.C."/>
            <person name="Lara F."/>
            <person name="Munidasa M."/>
            <person name="Palculict T."/>
            <person name="Patil S."/>
            <person name="Pu L.-L."/>
            <person name="Saada N."/>
            <person name="Tang L."/>
            <person name="Weissenberger G."/>
            <person name="Zhu Y."/>
            <person name="Hemphill L."/>
            <person name="Shang Y."/>
            <person name="Youmans B."/>
            <person name="Ayvaz T."/>
            <person name="Ross M."/>
            <person name="Santibanez J."/>
            <person name="Aqrawi P."/>
            <person name="Gross S."/>
            <person name="Joshi V."/>
            <person name="Fowler G."/>
            <person name="Nazareth L."/>
            <person name="Reid J."/>
            <person name="Worley K."/>
            <person name="Petrosino J."/>
            <person name="Highlander S."/>
            <person name="Gibbs R."/>
        </authorList>
    </citation>
    <scope>NUCLEOTIDE SEQUENCE [LARGE SCALE GENOMIC DNA]</scope>
    <source>
        <strain evidence="2 3">DSM 2778</strain>
    </source>
</reference>
<feature type="domain" description="HicB-like antitoxin of toxin-antitoxin system" evidence="1">
    <location>
        <begin position="5"/>
        <end position="103"/>
    </location>
</feature>
<evidence type="ECO:0000313" key="2">
    <source>
        <dbReference type="EMBL" id="EGK60731.1"/>
    </source>
</evidence>
<dbReference type="Gene3D" id="3.30.160.250">
    <property type="match status" value="1"/>
</dbReference>
<dbReference type="SUPFAM" id="SSF143100">
    <property type="entry name" value="TTHA1013/TTHA0281-like"/>
    <property type="match status" value="1"/>
</dbReference>
<evidence type="ECO:0000313" key="3">
    <source>
        <dbReference type="Proteomes" id="UP000004067"/>
    </source>
</evidence>
<protein>
    <submittedName>
        <fullName evidence="2">Protein of hypothetical function UPF0150</fullName>
    </submittedName>
</protein>
<organism evidence="2 3">
    <name type="scientific">Centipeda periodontii DSM 2778</name>
    <dbReference type="NCBI Taxonomy" id="888060"/>
    <lineage>
        <taxon>Bacteria</taxon>
        <taxon>Bacillati</taxon>
        <taxon>Bacillota</taxon>
        <taxon>Negativicutes</taxon>
        <taxon>Selenomonadales</taxon>
        <taxon>Selenomonadaceae</taxon>
        <taxon>Centipeda</taxon>
    </lineage>
</organism>
<dbReference type="EMBL" id="AFHQ01000028">
    <property type="protein sequence ID" value="EGK60731.1"/>
    <property type="molecule type" value="Genomic_DNA"/>
</dbReference>
<comment type="caution">
    <text evidence="2">The sequence shown here is derived from an EMBL/GenBank/DDBJ whole genome shotgun (WGS) entry which is preliminary data.</text>
</comment>
<dbReference type="OrthoDB" id="5419659at2"/>
<sequence length="125" mass="13995">MQYIYPAIIHEDPDGLWAEFPDLPSCQTFADTMDELLTNASEALACELVESLSHRDKLPAARPMQSIPREETSYPTLIRANINLAKSSRSVKKTLTIPAWLNDRARAQGINFSKTLHDALLEKIG</sequence>
<dbReference type="STRING" id="888060.HMPREF9081_0937"/>
<accession>F5RL02</accession>
<dbReference type="RefSeq" id="WP_006305821.1">
    <property type="nucleotide sequence ID" value="NZ_GL892076.1"/>
</dbReference>
<gene>
    <name evidence="2" type="ORF">HMPREF9081_0937</name>
</gene>
<dbReference type="Pfam" id="PF15919">
    <property type="entry name" value="HicB_lk_antitox"/>
    <property type="match status" value="1"/>
</dbReference>
<name>F5RL02_9FIRM</name>
<dbReference type="eggNOG" id="COG1598">
    <property type="taxonomic scope" value="Bacteria"/>
</dbReference>
<dbReference type="InterPro" id="IPR035069">
    <property type="entry name" value="TTHA1013/TTHA0281-like"/>
</dbReference>
<dbReference type="HOGENOM" id="CLU_114047_0_2_9"/>
<evidence type="ECO:0000259" key="1">
    <source>
        <dbReference type="Pfam" id="PF15919"/>
    </source>
</evidence>